<evidence type="ECO:0000259" key="1">
    <source>
        <dbReference type="Pfam" id="PF04471"/>
    </source>
</evidence>
<evidence type="ECO:0000313" key="4">
    <source>
        <dbReference type="Proteomes" id="UP001556098"/>
    </source>
</evidence>
<keyword evidence="3" id="KW-0540">Nuclease</keyword>
<dbReference type="Gene3D" id="3.40.1350.10">
    <property type="match status" value="1"/>
</dbReference>
<sequence length="406" mass="46400">MSGEFWRVGHQHRDIGRRTVGDELLFWLDTSAGTIKNTGGIRYKDPVQNGPLDPETRRAIPAFFVLVTRDMSAHHHNPWDDVVDEVGGNIYYWGDAKFSTRDKLFNQFPGNARIEAANNLRLAGRLDEMPPILHFSKQKSGWLTFNGLCALSDVRHAWFEDEGKPIKNLRILLSILDTETVPAEWLRQRVIASDVREVDRKLAPEVWQKAIKGKIERRQVWSSKVRSKQQQVPAAGSDDEKVLEEVAALTPAEFEAFTVALIDKLPDIVPGLEHRVTRTRRTGDHGIDFFGMFKMPYPIDYEIEFLGEAKRYKTAITPDQVSRLVARLGRGQFGLYFTTSWYSEQTQREIEADRYPVRLFSGQDIVNILRAGDCISGERIRADWKELALAEVEGHRADGLRPTSLW</sequence>
<dbReference type="Proteomes" id="UP001556098">
    <property type="component" value="Unassembled WGS sequence"/>
</dbReference>
<feature type="domain" description="Restriction endonuclease AspBHI N-terminal" evidence="2">
    <location>
        <begin position="22"/>
        <end position="212"/>
    </location>
</feature>
<proteinExistence type="predicted"/>
<keyword evidence="3" id="KW-0378">Hydrolase</keyword>
<keyword evidence="3" id="KW-0255">Endonuclease</keyword>
<dbReference type="RefSeq" id="WP_367879540.1">
    <property type="nucleotide sequence ID" value="NZ_JBFNXX010000022.1"/>
</dbReference>
<gene>
    <name evidence="3" type="ORF">AB2B41_19710</name>
</gene>
<dbReference type="GO" id="GO:0016787">
    <property type="term" value="F:hydrolase activity"/>
    <property type="evidence" value="ECO:0007669"/>
    <property type="project" value="UniProtKB-KW"/>
</dbReference>
<reference evidence="3 4" key="1">
    <citation type="submission" date="2024-07" db="EMBL/GenBank/DDBJ databases">
        <title>Marimonas sp.nov., isolated from tidal-flat sediment.</title>
        <authorList>
            <person name="Jayan J.N."/>
            <person name="Lee S.S."/>
        </authorList>
    </citation>
    <scope>NUCLEOTIDE SEQUENCE [LARGE SCALE GENOMIC DNA]</scope>
    <source>
        <strain evidence="3 4">MJW-29</strain>
    </source>
</reference>
<dbReference type="InterPro" id="IPR007560">
    <property type="entry name" value="Restrct_endonuc_IV_Mrr"/>
</dbReference>
<protein>
    <submittedName>
        <fullName evidence="3">Restriction endonuclease</fullName>
        <ecNumber evidence="3">3.1.21.-</ecNumber>
    </submittedName>
</protein>
<name>A0ABV3RSC0_9RHOB</name>
<evidence type="ECO:0000259" key="2">
    <source>
        <dbReference type="Pfam" id="PF18062"/>
    </source>
</evidence>
<dbReference type="Gene3D" id="2.30.280.20">
    <property type="match status" value="1"/>
</dbReference>
<dbReference type="InterPro" id="IPR041409">
    <property type="entry name" value="RE_AspBHI_N"/>
</dbReference>
<organism evidence="3 4">
    <name type="scientific">Sulfitobacter sediminis</name>
    <dbReference type="NCBI Taxonomy" id="3234186"/>
    <lineage>
        <taxon>Bacteria</taxon>
        <taxon>Pseudomonadati</taxon>
        <taxon>Pseudomonadota</taxon>
        <taxon>Alphaproteobacteria</taxon>
        <taxon>Rhodobacterales</taxon>
        <taxon>Roseobacteraceae</taxon>
        <taxon>Sulfitobacter</taxon>
    </lineage>
</organism>
<dbReference type="Pfam" id="PF18062">
    <property type="entry name" value="RE_AspBHI_N"/>
    <property type="match status" value="1"/>
</dbReference>
<dbReference type="Pfam" id="PF04471">
    <property type="entry name" value="Mrr_cat"/>
    <property type="match status" value="1"/>
</dbReference>
<dbReference type="InterPro" id="IPR011856">
    <property type="entry name" value="tRNA_endonuc-like_dom_sf"/>
</dbReference>
<dbReference type="EC" id="3.1.21.-" evidence="3"/>
<dbReference type="GO" id="GO:0004519">
    <property type="term" value="F:endonuclease activity"/>
    <property type="evidence" value="ECO:0007669"/>
    <property type="project" value="UniProtKB-KW"/>
</dbReference>
<feature type="domain" description="Restriction endonuclease type IV Mrr" evidence="1">
    <location>
        <begin position="247"/>
        <end position="368"/>
    </location>
</feature>
<evidence type="ECO:0000313" key="3">
    <source>
        <dbReference type="EMBL" id="MEW9921840.1"/>
    </source>
</evidence>
<accession>A0ABV3RSC0</accession>
<comment type="caution">
    <text evidence="3">The sequence shown here is derived from an EMBL/GenBank/DDBJ whole genome shotgun (WGS) entry which is preliminary data.</text>
</comment>
<dbReference type="EMBL" id="JBFNXX010000022">
    <property type="protein sequence ID" value="MEW9921840.1"/>
    <property type="molecule type" value="Genomic_DNA"/>
</dbReference>
<keyword evidence="4" id="KW-1185">Reference proteome</keyword>